<feature type="region of interest" description="Disordered" evidence="1">
    <location>
        <begin position="36"/>
        <end position="69"/>
    </location>
</feature>
<organism evidence="3 4">
    <name type="scientific">Zizania palustris</name>
    <name type="common">Northern wild rice</name>
    <dbReference type="NCBI Taxonomy" id="103762"/>
    <lineage>
        <taxon>Eukaryota</taxon>
        <taxon>Viridiplantae</taxon>
        <taxon>Streptophyta</taxon>
        <taxon>Embryophyta</taxon>
        <taxon>Tracheophyta</taxon>
        <taxon>Spermatophyta</taxon>
        <taxon>Magnoliopsida</taxon>
        <taxon>Liliopsida</taxon>
        <taxon>Poales</taxon>
        <taxon>Poaceae</taxon>
        <taxon>BOP clade</taxon>
        <taxon>Oryzoideae</taxon>
        <taxon>Oryzeae</taxon>
        <taxon>Zizaniinae</taxon>
        <taxon>Zizania</taxon>
    </lineage>
</organism>
<accession>A0A8J5W0T7</accession>
<protein>
    <recommendedName>
        <fullName evidence="5">Secreted protein</fullName>
    </recommendedName>
</protein>
<evidence type="ECO:0000256" key="1">
    <source>
        <dbReference type="SAM" id="MobiDB-lite"/>
    </source>
</evidence>
<reference evidence="3" key="2">
    <citation type="submission" date="2021-02" db="EMBL/GenBank/DDBJ databases">
        <authorList>
            <person name="Kimball J.A."/>
            <person name="Haas M.W."/>
            <person name="Macchietto M."/>
            <person name="Kono T."/>
            <person name="Duquette J."/>
            <person name="Shao M."/>
        </authorList>
    </citation>
    <scope>NUCLEOTIDE SEQUENCE</scope>
    <source>
        <tissue evidence="3">Fresh leaf tissue</tissue>
    </source>
</reference>
<name>A0A8J5W0T7_ZIZPA</name>
<evidence type="ECO:0000313" key="3">
    <source>
        <dbReference type="EMBL" id="KAG8068508.1"/>
    </source>
</evidence>
<dbReference type="AlphaFoldDB" id="A0A8J5W0T7"/>
<comment type="caution">
    <text evidence="3">The sequence shown here is derived from an EMBL/GenBank/DDBJ whole genome shotgun (WGS) entry which is preliminary data.</text>
</comment>
<keyword evidence="4" id="KW-1185">Reference proteome</keyword>
<feature type="compositionally biased region" description="Polar residues" evidence="1">
    <location>
        <begin position="41"/>
        <end position="50"/>
    </location>
</feature>
<keyword evidence="2" id="KW-0732">Signal</keyword>
<gene>
    <name evidence="3" type="ORF">GUJ93_ZPchr0005g14993</name>
</gene>
<reference evidence="3" key="1">
    <citation type="journal article" date="2021" name="bioRxiv">
        <title>Whole Genome Assembly and Annotation of Northern Wild Rice, Zizania palustris L., Supports a Whole Genome Duplication in the Zizania Genus.</title>
        <authorList>
            <person name="Haas M."/>
            <person name="Kono T."/>
            <person name="Macchietto M."/>
            <person name="Millas R."/>
            <person name="McGilp L."/>
            <person name="Shao M."/>
            <person name="Duquette J."/>
            <person name="Hirsch C.N."/>
            <person name="Kimball J."/>
        </authorList>
    </citation>
    <scope>NUCLEOTIDE SEQUENCE</scope>
    <source>
        <tissue evidence="3">Fresh leaf tissue</tissue>
    </source>
</reference>
<dbReference type="EMBL" id="JAAALK010000284">
    <property type="protein sequence ID" value="KAG8068508.1"/>
    <property type="molecule type" value="Genomic_DNA"/>
</dbReference>
<proteinExistence type="predicted"/>
<dbReference type="Proteomes" id="UP000729402">
    <property type="component" value="Unassembled WGS sequence"/>
</dbReference>
<evidence type="ECO:0008006" key="5">
    <source>
        <dbReference type="Google" id="ProtNLM"/>
    </source>
</evidence>
<evidence type="ECO:0000256" key="2">
    <source>
        <dbReference type="SAM" id="SignalP"/>
    </source>
</evidence>
<evidence type="ECO:0000313" key="4">
    <source>
        <dbReference type="Proteomes" id="UP000729402"/>
    </source>
</evidence>
<sequence>MLSLGGKASLLLFYLRVHCDVTGFRAPPFSDEMVRPYERSSAVQPRQQRGVSRCSPHERRNTRQHLSTT</sequence>
<feature type="signal peptide" evidence="2">
    <location>
        <begin position="1"/>
        <end position="19"/>
    </location>
</feature>
<feature type="chain" id="PRO_5035210600" description="Secreted protein" evidence="2">
    <location>
        <begin position="20"/>
        <end position="69"/>
    </location>
</feature>